<accession>A0AA37RYY1</accession>
<dbReference type="SUPFAM" id="SSF50630">
    <property type="entry name" value="Acid proteases"/>
    <property type="match status" value="1"/>
</dbReference>
<feature type="signal peptide" evidence="1">
    <location>
        <begin position="1"/>
        <end position="19"/>
    </location>
</feature>
<evidence type="ECO:0000256" key="1">
    <source>
        <dbReference type="SAM" id="SignalP"/>
    </source>
</evidence>
<protein>
    <recommendedName>
        <fullName evidence="2">Retropepsin-like aspartic endopeptidase domain-containing protein</fullName>
    </recommendedName>
</protein>
<dbReference type="EMBL" id="BSNC01000012">
    <property type="protein sequence ID" value="GLP97894.1"/>
    <property type="molecule type" value="Genomic_DNA"/>
</dbReference>
<keyword evidence="4" id="KW-1185">Reference proteome</keyword>
<evidence type="ECO:0000259" key="2">
    <source>
        <dbReference type="Pfam" id="PF05618"/>
    </source>
</evidence>
<dbReference type="AlphaFoldDB" id="A0AA37RYY1"/>
<dbReference type="PANTHER" id="PTHR38037:SF2">
    <property type="entry name" value="ATP-DEPENDENT ZINC PROTEASE DOMAIN-CONTAINING PROTEIN-RELATED"/>
    <property type="match status" value="1"/>
</dbReference>
<evidence type="ECO:0000313" key="3">
    <source>
        <dbReference type="EMBL" id="GLP97894.1"/>
    </source>
</evidence>
<dbReference type="RefSeq" id="WP_095506818.1">
    <property type="nucleotide sequence ID" value="NZ_BSNC01000012.1"/>
</dbReference>
<dbReference type="PANTHER" id="PTHR38037">
    <property type="entry name" value="ZN_PROTEASE DOMAIN-CONTAINING PROTEIN"/>
    <property type="match status" value="1"/>
</dbReference>
<proteinExistence type="predicted"/>
<feature type="domain" description="Retropepsin-like aspartic endopeptidase" evidence="2">
    <location>
        <begin position="35"/>
        <end position="160"/>
    </location>
</feature>
<dbReference type="Gene3D" id="2.40.70.10">
    <property type="entry name" value="Acid Proteases"/>
    <property type="match status" value="1"/>
</dbReference>
<comment type="caution">
    <text evidence="3">The sequence shown here is derived from an EMBL/GenBank/DDBJ whole genome shotgun (WGS) entry which is preliminary data.</text>
</comment>
<dbReference type="InterPro" id="IPR008503">
    <property type="entry name" value="Asp_endopeptidase"/>
</dbReference>
<name>A0AA37RYY1_9GAMM</name>
<reference evidence="3" key="1">
    <citation type="journal article" date="2014" name="Int. J. Syst. Evol. Microbiol.">
        <title>Complete genome sequence of Corynebacterium casei LMG S-19264T (=DSM 44701T), isolated from a smear-ripened cheese.</title>
        <authorList>
            <consortium name="US DOE Joint Genome Institute (JGI-PGF)"/>
            <person name="Walter F."/>
            <person name="Albersmeier A."/>
            <person name="Kalinowski J."/>
            <person name="Ruckert C."/>
        </authorList>
    </citation>
    <scope>NUCLEOTIDE SEQUENCE</scope>
    <source>
        <strain evidence="3">NBRC 101628</strain>
    </source>
</reference>
<dbReference type="Proteomes" id="UP001161422">
    <property type="component" value="Unassembled WGS sequence"/>
</dbReference>
<dbReference type="Pfam" id="PF05618">
    <property type="entry name" value="Zn_protease"/>
    <property type="match status" value="1"/>
</dbReference>
<evidence type="ECO:0000313" key="4">
    <source>
        <dbReference type="Proteomes" id="UP001161422"/>
    </source>
</evidence>
<keyword evidence="1" id="KW-0732">Signal</keyword>
<reference evidence="3" key="2">
    <citation type="submission" date="2023-01" db="EMBL/GenBank/DDBJ databases">
        <title>Draft genome sequence of Paraferrimonas sedimenticola strain NBRC 101628.</title>
        <authorList>
            <person name="Sun Q."/>
            <person name="Mori K."/>
        </authorList>
    </citation>
    <scope>NUCLEOTIDE SEQUENCE</scope>
    <source>
        <strain evidence="3">NBRC 101628</strain>
    </source>
</reference>
<sequence>MLRATLIGAGLLISGLAIAADTIPHKQIIGPTAILSVSETGMQYDARIDTGAVETSIHAYGLSIENESANKRENVGKTVRFTTENELGERKQMTGVITKTSLIRNSQGSEVRYKVELSVGRKGEERKIGVNLRDRSHMNYKLLIGRDWLSGEYLVDVSLPEEQR</sequence>
<organism evidence="3 4">
    <name type="scientific">Paraferrimonas sedimenticola</name>
    <dbReference type="NCBI Taxonomy" id="375674"/>
    <lineage>
        <taxon>Bacteria</taxon>
        <taxon>Pseudomonadati</taxon>
        <taxon>Pseudomonadota</taxon>
        <taxon>Gammaproteobacteria</taxon>
        <taxon>Alteromonadales</taxon>
        <taxon>Ferrimonadaceae</taxon>
        <taxon>Paraferrimonas</taxon>
    </lineage>
</organism>
<gene>
    <name evidence="3" type="ORF">GCM10007895_32010</name>
</gene>
<feature type="chain" id="PRO_5041415577" description="Retropepsin-like aspartic endopeptidase domain-containing protein" evidence="1">
    <location>
        <begin position="20"/>
        <end position="164"/>
    </location>
</feature>
<dbReference type="InterPro" id="IPR021109">
    <property type="entry name" value="Peptidase_aspartic_dom_sf"/>
</dbReference>